<protein>
    <submittedName>
        <fullName evidence="1">DUF892 family protein</fullName>
    </submittedName>
</protein>
<comment type="caution">
    <text evidence="1">The sequence shown here is derived from an EMBL/GenBank/DDBJ whole genome shotgun (WGS) entry which is preliminary data.</text>
</comment>
<dbReference type="InterPro" id="IPR047114">
    <property type="entry name" value="YciF"/>
</dbReference>
<reference evidence="1" key="1">
    <citation type="submission" date="2020-08" db="EMBL/GenBank/DDBJ databases">
        <authorList>
            <person name="Hu Y."/>
            <person name="Nguyen S.V."/>
            <person name="Li F."/>
            <person name="Fanning S."/>
        </authorList>
    </citation>
    <scope>NUCLEOTIDE SEQUENCE</scope>
    <source>
        <strain evidence="1">SYSU D8009</strain>
    </source>
</reference>
<dbReference type="EMBL" id="JACOMF010000062">
    <property type="protein sequence ID" value="MBC4018558.1"/>
    <property type="molecule type" value="Genomic_DNA"/>
</dbReference>
<proteinExistence type="predicted"/>
<dbReference type="PANTHER" id="PTHR30565:SF9">
    <property type="entry name" value="PROTEIN YCIF"/>
    <property type="match status" value="1"/>
</dbReference>
<dbReference type="Pfam" id="PF05974">
    <property type="entry name" value="DUF892"/>
    <property type="match status" value="1"/>
</dbReference>
<gene>
    <name evidence="1" type="ORF">H7965_25160</name>
</gene>
<dbReference type="InterPro" id="IPR010287">
    <property type="entry name" value="DUF892_YciF-like"/>
</dbReference>
<dbReference type="PANTHER" id="PTHR30565">
    <property type="entry name" value="PROTEIN YCIF"/>
    <property type="match status" value="1"/>
</dbReference>
<evidence type="ECO:0000313" key="1">
    <source>
        <dbReference type="EMBL" id="MBC4018558.1"/>
    </source>
</evidence>
<dbReference type="AlphaFoldDB" id="A0A9X0R4W2"/>
<organism evidence="1 2">
    <name type="scientific">Siccirubricoccus deserti</name>
    <dbReference type="NCBI Taxonomy" id="2013562"/>
    <lineage>
        <taxon>Bacteria</taxon>
        <taxon>Pseudomonadati</taxon>
        <taxon>Pseudomonadota</taxon>
        <taxon>Alphaproteobacteria</taxon>
        <taxon>Acetobacterales</taxon>
        <taxon>Roseomonadaceae</taxon>
        <taxon>Siccirubricoccus</taxon>
    </lineage>
</organism>
<sequence length="161" mass="17546">MKALMIEKLNQAYTAEKLALENLPKLAQAATSSSLKQAFETHRQETQQQVSRLEQAGQQMGAQIQGAPCEAMQGLAAEAERLIAQHQRGPLLDVILVASAQAIEHHEIAAYGTMRTLARSSGLRPVADLLEQTLKEEKATDEKLTMLAESEINPAAMQQSV</sequence>
<keyword evidence="2" id="KW-1185">Reference proteome</keyword>
<evidence type="ECO:0000313" key="2">
    <source>
        <dbReference type="Proteomes" id="UP000600101"/>
    </source>
</evidence>
<accession>A0A9X0R4W2</accession>
<dbReference type="InterPro" id="IPR012347">
    <property type="entry name" value="Ferritin-like"/>
</dbReference>
<dbReference type="InterPro" id="IPR009078">
    <property type="entry name" value="Ferritin-like_SF"/>
</dbReference>
<dbReference type="Proteomes" id="UP000600101">
    <property type="component" value="Unassembled WGS sequence"/>
</dbReference>
<name>A0A9X0R4W2_9PROT</name>
<dbReference type="Gene3D" id="1.20.1260.10">
    <property type="match status" value="1"/>
</dbReference>
<dbReference type="SUPFAM" id="SSF47240">
    <property type="entry name" value="Ferritin-like"/>
    <property type="match status" value="1"/>
</dbReference>